<dbReference type="Proteomes" id="UP001064262">
    <property type="component" value="Unassembled WGS sequence"/>
</dbReference>
<dbReference type="Pfam" id="PF11120">
    <property type="entry name" value="CBP_BcsF"/>
    <property type="match status" value="1"/>
</dbReference>
<dbReference type="InterPro" id="IPR019995">
    <property type="entry name" value="Cellulose_BcsF/YhjT"/>
</dbReference>
<dbReference type="RefSeq" id="WP_267143146.1">
    <property type="nucleotide sequence ID" value="NZ_JAODIL010000075.1"/>
</dbReference>
<gene>
    <name evidence="1" type="primary">bcsF</name>
    <name evidence="1" type="ORF">N5923_09590</name>
</gene>
<organism evidence="1 2">
    <name type="scientific">Winslowiella arboricola</name>
    <dbReference type="NCBI Taxonomy" id="2978220"/>
    <lineage>
        <taxon>Bacteria</taxon>
        <taxon>Pseudomonadati</taxon>
        <taxon>Pseudomonadota</taxon>
        <taxon>Gammaproteobacteria</taxon>
        <taxon>Enterobacterales</taxon>
        <taxon>Erwiniaceae</taxon>
        <taxon>Winslowiella</taxon>
    </lineage>
</organism>
<keyword evidence="2" id="KW-1185">Reference proteome</keyword>
<sequence>MSFIDSVQILILLLLILLILKPFYSRWLPAAWHGMIHRLMPPRALKYEGTWRRKPADRDKDKS</sequence>
<name>A0A9J6PQ49_9GAMM</name>
<proteinExistence type="predicted"/>
<evidence type="ECO:0000313" key="1">
    <source>
        <dbReference type="EMBL" id="MCU5777744.1"/>
    </source>
</evidence>
<accession>A0A9J6PQ49</accession>
<reference evidence="1" key="1">
    <citation type="submission" date="2022-09" db="EMBL/GenBank/DDBJ databases">
        <title>Winslowiella arboricola sp. nov., isolated from bleeding cankers on broadleaf hosts.</title>
        <authorList>
            <person name="Brady C."/>
            <person name="Kaur S."/>
            <person name="Crampton B."/>
            <person name="Maddock D."/>
            <person name="Arnold D."/>
            <person name="Denman S."/>
        </authorList>
    </citation>
    <scope>NUCLEOTIDE SEQUENCE</scope>
    <source>
        <strain evidence="1">BAC 15a-03b</strain>
    </source>
</reference>
<evidence type="ECO:0000313" key="2">
    <source>
        <dbReference type="Proteomes" id="UP001064262"/>
    </source>
</evidence>
<dbReference type="EMBL" id="JAODIM010000039">
    <property type="protein sequence ID" value="MCU5777744.1"/>
    <property type="molecule type" value="Genomic_DNA"/>
</dbReference>
<protein>
    <submittedName>
        <fullName evidence="1">Cellulose biosynthesis protein BcsF</fullName>
    </submittedName>
</protein>
<dbReference type="AlphaFoldDB" id="A0A9J6PQ49"/>
<comment type="caution">
    <text evidence="1">The sequence shown here is derived from an EMBL/GenBank/DDBJ whole genome shotgun (WGS) entry which is preliminary data.</text>
</comment>